<dbReference type="AlphaFoldDB" id="A0A7C9PIG3"/>
<protein>
    <submittedName>
        <fullName evidence="3">FAD-dependent oxidoreductase</fullName>
    </submittedName>
</protein>
<keyword evidence="1" id="KW-0560">Oxidoreductase</keyword>
<sequence length="56" mass="5402">MTAWDVLIVGAGPAGCATALALRQAGVARVALLDLQAPAPAAPAAAPAPLRLAETA</sequence>
<dbReference type="InterPro" id="IPR036188">
    <property type="entry name" value="FAD/NAD-bd_sf"/>
</dbReference>
<evidence type="ECO:0000313" key="4">
    <source>
        <dbReference type="Proteomes" id="UP000484255"/>
    </source>
</evidence>
<evidence type="ECO:0000256" key="1">
    <source>
        <dbReference type="ARBA" id="ARBA00023002"/>
    </source>
</evidence>
<gene>
    <name evidence="3" type="ORF">G3A44_16710</name>
</gene>
<accession>A0A7C9PIG3</accession>
<dbReference type="GO" id="GO:0016491">
    <property type="term" value="F:oxidoreductase activity"/>
    <property type="evidence" value="ECO:0007669"/>
    <property type="project" value="UniProtKB-KW"/>
</dbReference>
<feature type="non-terminal residue" evidence="3">
    <location>
        <position position="56"/>
    </location>
</feature>
<dbReference type="RefSeq" id="WP_163458889.1">
    <property type="nucleotide sequence ID" value="NZ_JAAGOH010000023.1"/>
</dbReference>
<dbReference type="Pfam" id="PF01266">
    <property type="entry name" value="DAO"/>
    <property type="match status" value="1"/>
</dbReference>
<dbReference type="Gene3D" id="3.50.50.60">
    <property type="entry name" value="FAD/NAD(P)-binding domain"/>
    <property type="match status" value="1"/>
</dbReference>
<proteinExistence type="predicted"/>
<evidence type="ECO:0000313" key="3">
    <source>
        <dbReference type="EMBL" id="NDY92835.1"/>
    </source>
</evidence>
<organism evidence="3 4">
    <name type="scientific">Ideonella livida</name>
    <dbReference type="NCBI Taxonomy" id="2707176"/>
    <lineage>
        <taxon>Bacteria</taxon>
        <taxon>Pseudomonadati</taxon>
        <taxon>Pseudomonadota</taxon>
        <taxon>Betaproteobacteria</taxon>
        <taxon>Burkholderiales</taxon>
        <taxon>Sphaerotilaceae</taxon>
        <taxon>Ideonella</taxon>
    </lineage>
</organism>
<dbReference type="EMBL" id="JAAGOH010000023">
    <property type="protein sequence ID" value="NDY92835.1"/>
    <property type="molecule type" value="Genomic_DNA"/>
</dbReference>
<comment type="caution">
    <text evidence="3">The sequence shown here is derived from an EMBL/GenBank/DDBJ whole genome shotgun (WGS) entry which is preliminary data.</text>
</comment>
<dbReference type="Proteomes" id="UP000484255">
    <property type="component" value="Unassembled WGS sequence"/>
</dbReference>
<dbReference type="InterPro" id="IPR006076">
    <property type="entry name" value="FAD-dep_OxRdtase"/>
</dbReference>
<dbReference type="SUPFAM" id="SSF51905">
    <property type="entry name" value="FAD/NAD(P)-binding domain"/>
    <property type="match status" value="1"/>
</dbReference>
<feature type="domain" description="FAD dependent oxidoreductase" evidence="2">
    <location>
        <begin position="5"/>
        <end position="41"/>
    </location>
</feature>
<evidence type="ECO:0000259" key="2">
    <source>
        <dbReference type="Pfam" id="PF01266"/>
    </source>
</evidence>
<name>A0A7C9PIG3_9BURK</name>
<reference evidence="3 4" key="1">
    <citation type="submission" date="2020-02" db="EMBL/GenBank/DDBJ databases">
        <title>Ideonella bacterium strain TBM-1.</title>
        <authorList>
            <person name="Chen W.-M."/>
        </authorList>
    </citation>
    <scope>NUCLEOTIDE SEQUENCE [LARGE SCALE GENOMIC DNA]</scope>
    <source>
        <strain evidence="3 4">TBM-1</strain>
    </source>
</reference>
<keyword evidence="4" id="KW-1185">Reference proteome</keyword>